<proteinExistence type="predicted"/>
<name>A0A9P4N2W5_9PLEO</name>
<protein>
    <submittedName>
        <fullName evidence="1">Uncharacterized protein</fullName>
    </submittedName>
</protein>
<evidence type="ECO:0000313" key="2">
    <source>
        <dbReference type="Proteomes" id="UP000799536"/>
    </source>
</evidence>
<dbReference type="AlphaFoldDB" id="A0A9P4N2W5"/>
<dbReference type="Proteomes" id="UP000799536">
    <property type="component" value="Unassembled WGS sequence"/>
</dbReference>
<accession>A0A9P4N2W5</accession>
<sequence>MNVRGDISCSATSDWVLENDHDGRRSQYLTAFCIVHGASPYRSVAIAQDALLSSSPQATLRTSFAVILSSFSPIALHPGTEEPFTGTVHVSGGQTRKQDISTCRLFCLSPLLCSKVSFLSPNTSPRCLVPDQHFQMSPPPSSFPRVQLLRGSEHLPGVRIRGYFIYIEK</sequence>
<evidence type="ECO:0000313" key="1">
    <source>
        <dbReference type="EMBL" id="KAF2205220.1"/>
    </source>
</evidence>
<organism evidence="1 2">
    <name type="scientific">Delitschia confertaspora ATCC 74209</name>
    <dbReference type="NCBI Taxonomy" id="1513339"/>
    <lineage>
        <taxon>Eukaryota</taxon>
        <taxon>Fungi</taxon>
        <taxon>Dikarya</taxon>
        <taxon>Ascomycota</taxon>
        <taxon>Pezizomycotina</taxon>
        <taxon>Dothideomycetes</taxon>
        <taxon>Pleosporomycetidae</taxon>
        <taxon>Pleosporales</taxon>
        <taxon>Delitschiaceae</taxon>
        <taxon>Delitschia</taxon>
    </lineage>
</organism>
<gene>
    <name evidence="1" type="ORF">GQ43DRAFT_51646</name>
</gene>
<comment type="caution">
    <text evidence="1">The sequence shown here is derived from an EMBL/GenBank/DDBJ whole genome shotgun (WGS) entry which is preliminary data.</text>
</comment>
<dbReference type="EMBL" id="ML993860">
    <property type="protein sequence ID" value="KAF2205220.1"/>
    <property type="molecule type" value="Genomic_DNA"/>
</dbReference>
<keyword evidence="2" id="KW-1185">Reference proteome</keyword>
<reference evidence="1" key="1">
    <citation type="journal article" date="2020" name="Stud. Mycol.">
        <title>101 Dothideomycetes genomes: a test case for predicting lifestyles and emergence of pathogens.</title>
        <authorList>
            <person name="Haridas S."/>
            <person name="Albert R."/>
            <person name="Binder M."/>
            <person name="Bloem J."/>
            <person name="Labutti K."/>
            <person name="Salamov A."/>
            <person name="Andreopoulos B."/>
            <person name="Baker S."/>
            <person name="Barry K."/>
            <person name="Bills G."/>
            <person name="Bluhm B."/>
            <person name="Cannon C."/>
            <person name="Castanera R."/>
            <person name="Culley D."/>
            <person name="Daum C."/>
            <person name="Ezra D."/>
            <person name="Gonzalez J."/>
            <person name="Henrissat B."/>
            <person name="Kuo A."/>
            <person name="Liang C."/>
            <person name="Lipzen A."/>
            <person name="Lutzoni F."/>
            <person name="Magnuson J."/>
            <person name="Mondo S."/>
            <person name="Nolan M."/>
            <person name="Ohm R."/>
            <person name="Pangilinan J."/>
            <person name="Park H.-J."/>
            <person name="Ramirez L."/>
            <person name="Alfaro M."/>
            <person name="Sun H."/>
            <person name="Tritt A."/>
            <person name="Yoshinaga Y."/>
            <person name="Zwiers L.-H."/>
            <person name="Turgeon B."/>
            <person name="Goodwin S."/>
            <person name="Spatafora J."/>
            <person name="Crous P."/>
            <person name="Grigoriev I."/>
        </authorList>
    </citation>
    <scope>NUCLEOTIDE SEQUENCE</scope>
    <source>
        <strain evidence="1">ATCC 74209</strain>
    </source>
</reference>